<dbReference type="RefSeq" id="WP_133116584.1">
    <property type="nucleotide sequence ID" value="NZ_CBCSJA010000052.1"/>
</dbReference>
<feature type="signal peptide" evidence="1">
    <location>
        <begin position="1"/>
        <end position="25"/>
    </location>
</feature>
<proteinExistence type="predicted"/>
<organism evidence="2 3">
    <name type="scientific">Klebsiella grimontii</name>
    <dbReference type="NCBI Taxonomy" id="2058152"/>
    <lineage>
        <taxon>Bacteria</taxon>
        <taxon>Pseudomonadati</taxon>
        <taxon>Pseudomonadota</taxon>
        <taxon>Gammaproteobacteria</taxon>
        <taxon>Enterobacterales</taxon>
        <taxon>Enterobacteriaceae</taxon>
        <taxon>Klebsiella/Raoultella group</taxon>
        <taxon>Klebsiella</taxon>
    </lineage>
</organism>
<gene>
    <name evidence="2" type="ORF">KOSB73_40145</name>
</gene>
<name>A0A285B9E6_9ENTR</name>
<evidence type="ECO:0000313" key="3">
    <source>
        <dbReference type="Proteomes" id="UP000220639"/>
    </source>
</evidence>
<dbReference type="Proteomes" id="UP000220639">
    <property type="component" value="Unassembled WGS sequence"/>
</dbReference>
<accession>A0A285B9E6</accession>
<dbReference type="AlphaFoldDB" id="A0A285B9E6"/>
<feature type="chain" id="PRO_5012447923" description="Fimbrial protein" evidence="1">
    <location>
        <begin position="26"/>
        <end position="311"/>
    </location>
</feature>
<keyword evidence="1" id="KW-0732">Signal</keyword>
<reference evidence="3" key="1">
    <citation type="submission" date="2017-08" db="EMBL/GenBank/DDBJ databases">
        <authorList>
            <person name="Brisse S."/>
        </authorList>
    </citation>
    <scope>NUCLEOTIDE SEQUENCE [LARGE SCALE GENOMIC DNA]</scope>
    <source>
        <strain evidence="3">06D021</strain>
    </source>
</reference>
<evidence type="ECO:0000256" key="1">
    <source>
        <dbReference type="SAM" id="SignalP"/>
    </source>
</evidence>
<sequence>MRLLQHSVRNALIICMLLVSASAVAASPILYVSYLSYSNGNSSLKGLNVGDTMSSDMTLAGVRCGTYTPGASSFKITACTAEHLAGLNAVCTIKDEPYIPGGMNVDGYFFEIKHRLVSGGESVDITEVLSPSGSLSQIRPQIFAKESYITTNLSDDGRDVIDVKCRYSGTSSVPMYYSLSGAQAGEQVTSEFTAKYVDVASLNISIEQPSPIVGKLMTTFESPFKMTTYYPSGRKFQLAPKITWDVSAPCDSWSPTLQLTDGTILGIHHADTGNLLRNSGGKSLTNIMTARFTPTTLGAFSCTGTLIVSFD</sequence>
<evidence type="ECO:0000313" key="2">
    <source>
        <dbReference type="EMBL" id="SNU37599.1"/>
    </source>
</evidence>
<evidence type="ECO:0008006" key="4">
    <source>
        <dbReference type="Google" id="ProtNLM"/>
    </source>
</evidence>
<protein>
    <recommendedName>
        <fullName evidence="4">Fimbrial protein</fullName>
    </recommendedName>
</protein>
<dbReference type="EMBL" id="FZTC01000034">
    <property type="protein sequence ID" value="SNU37599.1"/>
    <property type="molecule type" value="Genomic_DNA"/>
</dbReference>